<gene>
    <name evidence="1" type="ORF">DARMORV10_C04P49040.1</name>
</gene>
<dbReference type="Proteomes" id="UP001295469">
    <property type="component" value="Chromosome C04"/>
</dbReference>
<dbReference type="EMBL" id="HG994368">
    <property type="protein sequence ID" value="CAF1859733.1"/>
    <property type="molecule type" value="Genomic_DNA"/>
</dbReference>
<protein>
    <submittedName>
        <fullName evidence="1">(rape) hypothetical protein</fullName>
    </submittedName>
</protein>
<sequence length="34" mass="4014">MLLLDVKRIQCRYQQKILDISKSLTLRAEVFGFS</sequence>
<accession>A0A816K2I3</accession>
<name>A0A816K2I3_BRANA</name>
<proteinExistence type="predicted"/>
<reference evidence="1" key="1">
    <citation type="submission" date="2021-01" db="EMBL/GenBank/DDBJ databases">
        <authorList>
            <consortium name="Genoscope - CEA"/>
            <person name="William W."/>
        </authorList>
    </citation>
    <scope>NUCLEOTIDE SEQUENCE</scope>
</reference>
<organism evidence="1">
    <name type="scientific">Brassica napus</name>
    <name type="common">Rape</name>
    <dbReference type="NCBI Taxonomy" id="3708"/>
    <lineage>
        <taxon>Eukaryota</taxon>
        <taxon>Viridiplantae</taxon>
        <taxon>Streptophyta</taxon>
        <taxon>Embryophyta</taxon>
        <taxon>Tracheophyta</taxon>
        <taxon>Spermatophyta</taxon>
        <taxon>Magnoliopsida</taxon>
        <taxon>eudicotyledons</taxon>
        <taxon>Gunneridae</taxon>
        <taxon>Pentapetalae</taxon>
        <taxon>rosids</taxon>
        <taxon>malvids</taxon>
        <taxon>Brassicales</taxon>
        <taxon>Brassicaceae</taxon>
        <taxon>Brassiceae</taxon>
        <taxon>Brassica</taxon>
    </lineage>
</organism>
<dbReference type="AlphaFoldDB" id="A0A816K2I3"/>
<evidence type="ECO:0000313" key="1">
    <source>
        <dbReference type="EMBL" id="CAF1859733.1"/>
    </source>
</evidence>